<feature type="active site" description="Proton donor/acceptor" evidence="2">
    <location>
        <position position="218"/>
    </location>
</feature>
<dbReference type="RefSeq" id="WP_051511633.1">
    <property type="nucleotide sequence ID" value="NZ_AVFL01000003.1"/>
</dbReference>
<comment type="caution">
    <text evidence="5">The sequence shown here is derived from an EMBL/GenBank/DDBJ whole genome shotgun (WGS) entry which is preliminary data.</text>
</comment>
<proteinExistence type="inferred from homology"/>
<keyword evidence="3" id="KW-0479">Metal-binding</keyword>
<evidence type="ECO:0000256" key="2">
    <source>
        <dbReference type="PIRSR" id="PIRSR605511-1"/>
    </source>
</evidence>
<dbReference type="STRING" id="1385369.N825_24995"/>
<feature type="domain" description="SMP-30/Gluconolactonase/LRE-like region" evidence="4">
    <location>
        <begin position="23"/>
        <end position="275"/>
    </location>
</feature>
<evidence type="ECO:0000313" key="5">
    <source>
        <dbReference type="EMBL" id="EWY41781.1"/>
    </source>
</evidence>
<keyword evidence="6" id="KW-1185">Reference proteome</keyword>
<keyword evidence="3" id="KW-0862">Zinc</keyword>
<dbReference type="Pfam" id="PF08450">
    <property type="entry name" value="SGL"/>
    <property type="match status" value="1"/>
</dbReference>
<sequence length="310" mass="33624">MSATKTTIGLDAIIAPELRDGTGESPVWDADSAQWTWIDVPSGGIRRFDPSSGVLRQWRAAERIGSMVLRPDGGPVLSCESGIFDAELPDQGGEASMTRLVAVNHPKAGMRFNDGRCDRQGRLWVSTMVMDIGLADSSGRWYRYGRRSGLQAGAPVAGLDGMIIPNGSAFSPDGRTLYASDTHRDVRMVWAWDYDPETGTPRDRRVFVDMRDMAGRPDGAAIDTDGCYWICCLDEGAIKRFTPNGALDRVIRTPMLKPTMCAFGGPDLRTMLVTSLCRGTPGDLAEDPHGGRVLMFDPGAQGIAEPRLSA</sequence>
<dbReference type="EMBL" id="AVFL01000003">
    <property type="protein sequence ID" value="EWY41781.1"/>
    <property type="molecule type" value="Genomic_DNA"/>
</dbReference>
<dbReference type="GO" id="GO:0004341">
    <property type="term" value="F:gluconolactonase activity"/>
    <property type="evidence" value="ECO:0007669"/>
    <property type="project" value="TreeGrafter"/>
</dbReference>
<protein>
    <submittedName>
        <fullName evidence="5">Gluconolactonase</fullName>
    </submittedName>
</protein>
<dbReference type="SUPFAM" id="SSF63829">
    <property type="entry name" value="Calcium-dependent phosphotriesterase"/>
    <property type="match status" value="1"/>
</dbReference>
<dbReference type="PATRIC" id="fig|1385369.3.peg.1328"/>
<feature type="binding site" evidence="3">
    <location>
        <position position="166"/>
    </location>
    <ligand>
        <name>a divalent metal cation</name>
        <dbReference type="ChEBI" id="CHEBI:60240"/>
    </ligand>
</feature>
<feature type="binding site" evidence="3">
    <location>
        <position position="24"/>
    </location>
    <ligand>
        <name>a divalent metal cation</name>
        <dbReference type="ChEBI" id="CHEBI:60240"/>
    </ligand>
</feature>
<dbReference type="PANTHER" id="PTHR10907:SF47">
    <property type="entry name" value="REGUCALCIN"/>
    <property type="match status" value="1"/>
</dbReference>
<dbReference type="PRINTS" id="PR01790">
    <property type="entry name" value="SMP30FAMILY"/>
</dbReference>
<dbReference type="InterPro" id="IPR011042">
    <property type="entry name" value="6-blade_b-propeller_TolB-like"/>
</dbReference>
<dbReference type="AlphaFoldDB" id="W9HAL6"/>
<feature type="binding site" evidence="3">
    <location>
        <position position="218"/>
    </location>
    <ligand>
        <name>a divalent metal cation</name>
        <dbReference type="ChEBI" id="CHEBI:60240"/>
    </ligand>
</feature>
<feature type="binding site" evidence="3">
    <location>
        <position position="131"/>
    </location>
    <ligand>
        <name>substrate</name>
    </ligand>
</feature>
<dbReference type="Proteomes" id="UP000019486">
    <property type="component" value="Unassembled WGS sequence"/>
</dbReference>
<evidence type="ECO:0000256" key="1">
    <source>
        <dbReference type="ARBA" id="ARBA00008853"/>
    </source>
</evidence>
<accession>W9HAL6</accession>
<dbReference type="GO" id="GO:0005509">
    <property type="term" value="F:calcium ion binding"/>
    <property type="evidence" value="ECO:0007669"/>
    <property type="project" value="TreeGrafter"/>
</dbReference>
<dbReference type="InterPro" id="IPR013658">
    <property type="entry name" value="SGL"/>
</dbReference>
<dbReference type="OrthoDB" id="2633250at2"/>
<evidence type="ECO:0000259" key="4">
    <source>
        <dbReference type="Pfam" id="PF08450"/>
    </source>
</evidence>
<dbReference type="PANTHER" id="PTHR10907">
    <property type="entry name" value="REGUCALCIN"/>
    <property type="match status" value="1"/>
</dbReference>
<comment type="similarity">
    <text evidence="1">Belongs to the SMP-30/CGR1 family.</text>
</comment>
<feature type="binding site" evidence="3">
    <location>
        <position position="111"/>
    </location>
    <ligand>
        <name>substrate</name>
    </ligand>
</feature>
<dbReference type="Gene3D" id="2.120.10.30">
    <property type="entry name" value="TolB, C-terminal domain"/>
    <property type="match status" value="1"/>
</dbReference>
<organism evidence="5 6">
    <name type="scientific">Skermanella stibiiresistens SB22</name>
    <dbReference type="NCBI Taxonomy" id="1385369"/>
    <lineage>
        <taxon>Bacteria</taxon>
        <taxon>Pseudomonadati</taxon>
        <taxon>Pseudomonadota</taxon>
        <taxon>Alphaproteobacteria</taxon>
        <taxon>Rhodospirillales</taxon>
        <taxon>Azospirillaceae</taxon>
        <taxon>Skermanella</taxon>
    </lineage>
</organism>
<gene>
    <name evidence="5" type="ORF">N825_24995</name>
</gene>
<reference evidence="5 6" key="1">
    <citation type="submission" date="2013-08" db="EMBL/GenBank/DDBJ databases">
        <title>The genome sequence of Skermanella stibiiresistens.</title>
        <authorList>
            <person name="Zhu W."/>
            <person name="Wang G."/>
        </authorList>
    </citation>
    <scope>NUCLEOTIDE SEQUENCE [LARGE SCALE GENOMIC DNA]</scope>
    <source>
        <strain evidence="5 6">SB22</strain>
    </source>
</reference>
<dbReference type="GO" id="GO:0019853">
    <property type="term" value="P:L-ascorbic acid biosynthetic process"/>
    <property type="evidence" value="ECO:0007669"/>
    <property type="project" value="TreeGrafter"/>
</dbReference>
<comment type="cofactor">
    <cofactor evidence="3">
        <name>Zn(2+)</name>
        <dbReference type="ChEBI" id="CHEBI:29105"/>
    </cofactor>
    <text evidence="3">Binds 1 divalent metal cation per subunit.</text>
</comment>
<evidence type="ECO:0000256" key="3">
    <source>
        <dbReference type="PIRSR" id="PIRSR605511-2"/>
    </source>
</evidence>
<name>W9HAL6_9PROT</name>
<feature type="binding site" evidence="3">
    <location>
        <position position="113"/>
    </location>
    <ligand>
        <name>substrate</name>
    </ligand>
</feature>
<dbReference type="InterPro" id="IPR005511">
    <property type="entry name" value="SMP-30"/>
</dbReference>
<evidence type="ECO:0000313" key="6">
    <source>
        <dbReference type="Proteomes" id="UP000019486"/>
    </source>
</evidence>